<protein>
    <submittedName>
        <fullName evidence="2">Uncharacterized protein</fullName>
    </submittedName>
</protein>
<dbReference type="EMBL" id="JABWDU010000003">
    <property type="protein sequence ID" value="NVD40113.1"/>
    <property type="molecule type" value="Genomic_DNA"/>
</dbReference>
<evidence type="ECO:0000256" key="1">
    <source>
        <dbReference type="SAM" id="Phobius"/>
    </source>
</evidence>
<proteinExistence type="predicted"/>
<dbReference type="AlphaFoldDB" id="A0A7Y6UNY9"/>
<evidence type="ECO:0000313" key="3">
    <source>
        <dbReference type="Proteomes" id="UP000520198"/>
    </source>
</evidence>
<accession>A0A7Y6UNY9</accession>
<gene>
    <name evidence="2" type="ORF">HT585_14695</name>
</gene>
<keyword evidence="1" id="KW-0472">Membrane</keyword>
<name>A0A7Y6UNY9_9HYPH</name>
<comment type="caution">
    <text evidence="2">The sequence shown here is derived from an EMBL/GenBank/DDBJ whole genome shotgun (WGS) entry which is preliminary data.</text>
</comment>
<dbReference type="Proteomes" id="UP000520198">
    <property type="component" value="Unassembled WGS sequence"/>
</dbReference>
<sequence length="59" mass="6375">MMLQAMPKKRQAAVITLRFVVAGIVFGLVTLAIAVAVNGKAAHDGRLLPDLKIGFSIRW</sequence>
<keyword evidence="1" id="KW-1133">Transmembrane helix</keyword>
<reference evidence="2 3" key="1">
    <citation type="submission" date="2020-06" db="EMBL/GenBank/DDBJ databases">
        <authorList>
            <person name="Grouzdev D.S."/>
        </authorList>
    </citation>
    <scope>NUCLEOTIDE SEQUENCE [LARGE SCALE GENOMIC DNA]</scope>
    <source>
        <strain evidence="2 3">HO-A22</strain>
    </source>
</reference>
<organism evidence="2 3">
    <name type="scientific">Ensifer oleiphilus</name>
    <dbReference type="NCBI Taxonomy" id="2742698"/>
    <lineage>
        <taxon>Bacteria</taxon>
        <taxon>Pseudomonadati</taxon>
        <taxon>Pseudomonadota</taxon>
        <taxon>Alphaproteobacteria</taxon>
        <taxon>Hyphomicrobiales</taxon>
        <taxon>Rhizobiaceae</taxon>
        <taxon>Sinorhizobium/Ensifer group</taxon>
        <taxon>Ensifer</taxon>
    </lineage>
</organism>
<keyword evidence="3" id="KW-1185">Reference proteome</keyword>
<keyword evidence="1" id="KW-0812">Transmembrane</keyword>
<evidence type="ECO:0000313" key="2">
    <source>
        <dbReference type="EMBL" id="NVD40113.1"/>
    </source>
</evidence>
<feature type="transmembrane region" description="Helical" evidence="1">
    <location>
        <begin position="12"/>
        <end position="37"/>
    </location>
</feature>
<dbReference type="RefSeq" id="WP_176353639.1">
    <property type="nucleotide sequence ID" value="NZ_JABWDU010000003.1"/>
</dbReference>